<dbReference type="InterPro" id="IPR010559">
    <property type="entry name" value="Sig_transdc_His_kin_internal"/>
</dbReference>
<accession>A0A9J6ZQE3</accession>
<organism evidence="4 5">
    <name type="scientific">Xiashengella succiniciproducens</name>
    <dbReference type="NCBI Taxonomy" id="2949635"/>
    <lineage>
        <taxon>Bacteria</taxon>
        <taxon>Pseudomonadati</taxon>
        <taxon>Bacteroidota</taxon>
        <taxon>Bacteroidia</taxon>
        <taxon>Marinilabiliales</taxon>
        <taxon>Marinilabiliaceae</taxon>
        <taxon>Xiashengella</taxon>
    </lineage>
</organism>
<dbReference type="AlphaFoldDB" id="A0A9J6ZQE3"/>
<dbReference type="GO" id="GO:0000155">
    <property type="term" value="F:phosphorelay sensor kinase activity"/>
    <property type="evidence" value="ECO:0007669"/>
    <property type="project" value="InterPro"/>
</dbReference>
<dbReference type="GO" id="GO:0016020">
    <property type="term" value="C:membrane"/>
    <property type="evidence" value="ECO:0007669"/>
    <property type="project" value="InterPro"/>
</dbReference>
<evidence type="ECO:0000313" key="4">
    <source>
        <dbReference type="EMBL" id="URW79734.1"/>
    </source>
</evidence>
<dbReference type="PANTHER" id="PTHR34220">
    <property type="entry name" value="SENSOR HISTIDINE KINASE YPDA"/>
    <property type="match status" value="1"/>
</dbReference>
<dbReference type="RefSeq" id="WP_250723821.1">
    <property type="nucleotide sequence ID" value="NZ_CP098400.1"/>
</dbReference>
<dbReference type="SUPFAM" id="SSF48452">
    <property type="entry name" value="TPR-like"/>
    <property type="match status" value="2"/>
</dbReference>
<feature type="transmembrane region" description="Helical" evidence="2">
    <location>
        <begin position="417"/>
        <end position="439"/>
    </location>
</feature>
<dbReference type="InterPro" id="IPR050640">
    <property type="entry name" value="Bact_2-comp_sensor_kinase"/>
</dbReference>
<gene>
    <name evidence="4" type="ORF">M9189_12860</name>
</gene>
<dbReference type="Proteomes" id="UP001056426">
    <property type="component" value="Chromosome"/>
</dbReference>
<dbReference type="InterPro" id="IPR011990">
    <property type="entry name" value="TPR-like_helical_dom_sf"/>
</dbReference>
<proteinExistence type="predicted"/>
<evidence type="ECO:0000259" key="3">
    <source>
        <dbReference type="Pfam" id="PF06580"/>
    </source>
</evidence>
<feature type="repeat" description="TPR" evidence="1">
    <location>
        <begin position="260"/>
        <end position="293"/>
    </location>
</feature>
<keyword evidence="2" id="KW-0812">Transmembrane</keyword>
<evidence type="ECO:0000313" key="5">
    <source>
        <dbReference type="Proteomes" id="UP001056426"/>
    </source>
</evidence>
<dbReference type="Pfam" id="PF06580">
    <property type="entry name" value="His_kinase"/>
    <property type="match status" value="1"/>
</dbReference>
<sequence>MIKKTGHAPGNVKLARIMPSILFAVLALCLSSCIKSSSDKDAGNIEISDIAVSDSVIANQLIERSESFFKEAGAKSEELDAFLLEALDLAERRNLIRQEISIYNTVGKRFRNRSQYGEALKYHHRALKLAQSINDAALLADIYNQIGVVYRRIDDNSLALDMHFKALKLAEEVNDTFNISVSMNSIGNVNFNLERYHTAIEYLLRSMHLSEVTRNETGLAINHNNIGECLLRLGQADSALVHFFTSLEYNTKTGNRMGQSICYNSIGAAYIAKGEYDVAESYLERALEINRTMSDLMQVAMSLGKIGELHLITGNNEEALSYLTESFEIASSIGSRFQAEESARLLSSFFENKGNYKRSLEYFKIATQFKDSILNEKNMNHLNTIGAMMEVEAQRDRIQQLNEETLQQQEVLIRQRLMLFIVIIALVVIVATASVLVFRHRLRAKYADLRHQHKLLRSQLNPHFIFNALSAIQVYVLEHDTEKSTRFLTDFAKLMRMVLKLSHYDYILLRDEQEILRYYLSLQQLRFMTPFDYDLVIDPALDFNSVLVPPMITQPFVENAVEHGIMDLHEKGVLNIRFKKVNTQMIIEIEDNGIGINNSMQMKSEKPRSHESMATKLTKERLEVIRNDSGGKVGLEVIDKKDVNPFDHGTLVRIILPLVSQDSVKNASHG</sequence>
<reference evidence="4" key="1">
    <citation type="submission" date="2022-05" db="EMBL/GenBank/DDBJ databases">
        <authorList>
            <person name="Sun X."/>
        </authorList>
    </citation>
    <scope>NUCLEOTIDE SEQUENCE</scope>
    <source>
        <strain evidence="4">Ai-910</strain>
    </source>
</reference>
<feature type="domain" description="Signal transduction histidine kinase internal region" evidence="3">
    <location>
        <begin position="452"/>
        <end position="528"/>
    </location>
</feature>
<evidence type="ECO:0000256" key="2">
    <source>
        <dbReference type="SAM" id="Phobius"/>
    </source>
</evidence>
<evidence type="ECO:0000256" key="1">
    <source>
        <dbReference type="PROSITE-ProRule" id="PRU00339"/>
    </source>
</evidence>
<dbReference type="Gene3D" id="1.25.40.10">
    <property type="entry name" value="Tetratricopeptide repeat domain"/>
    <property type="match status" value="2"/>
</dbReference>
<keyword evidence="5" id="KW-1185">Reference proteome</keyword>
<dbReference type="Gene3D" id="3.30.565.10">
    <property type="entry name" value="Histidine kinase-like ATPase, C-terminal domain"/>
    <property type="match status" value="1"/>
</dbReference>
<dbReference type="SMART" id="SM00028">
    <property type="entry name" value="TPR"/>
    <property type="match status" value="6"/>
</dbReference>
<keyword evidence="2" id="KW-0472">Membrane</keyword>
<reference evidence="4" key="2">
    <citation type="submission" date="2022-06" db="EMBL/GenBank/DDBJ databases">
        <title>Xiashengella guii gen. nov. sp. nov., a bacterium isolated form anaerobic digestion tank.</title>
        <authorList>
            <person name="Huang H."/>
        </authorList>
    </citation>
    <scope>NUCLEOTIDE SEQUENCE</scope>
    <source>
        <strain evidence="4">Ai-910</strain>
    </source>
</reference>
<dbReference type="Pfam" id="PF13424">
    <property type="entry name" value="TPR_12"/>
    <property type="match status" value="2"/>
</dbReference>
<dbReference type="PANTHER" id="PTHR34220:SF7">
    <property type="entry name" value="SENSOR HISTIDINE KINASE YPDA"/>
    <property type="match status" value="1"/>
</dbReference>
<keyword evidence="1" id="KW-0802">TPR repeat</keyword>
<protein>
    <submittedName>
        <fullName evidence="4">Tetratricopeptide repeat protein</fullName>
    </submittedName>
</protein>
<dbReference type="PROSITE" id="PS50005">
    <property type="entry name" value="TPR"/>
    <property type="match status" value="3"/>
</dbReference>
<name>A0A9J6ZQE3_9BACT</name>
<dbReference type="InterPro" id="IPR036890">
    <property type="entry name" value="HATPase_C_sf"/>
</dbReference>
<dbReference type="EMBL" id="CP098400">
    <property type="protein sequence ID" value="URW79734.1"/>
    <property type="molecule type" value="Genomic_DNA"/>
</dbReference>
<dbReference type="KEGG" id="alkq:M9189_12860"/>
<dbReference type="InterPro" id="IPR019734">
    <property type="entry name" value="TPR_rpt"/>
</dbReference>
<keyword evidence="2" id="KW-1133">Transmembrane helix</keyword>
<dbReference type="SUPFAM" id="SSF55874">
    <property type="entry name" value="ATPase domain of HSP90 chaperone/DNA topoisomerase II/histidine kinase"/>
    <property type="match status" value="1"/>
</dbReference>
<feature type="repeat" description="TPR" evidence="1">
    <location>
        <begin position="100"/>
        <end position="133"/>
    </location>
</feature>
<feature type="repeat" description="TPR" evidence="1">
    <location>
        <begin position="140"/>
        <end position="173"/>
    </location>
</feature>